<dbReference type="PaxDb" id="4113-PGSC0003DMT400095616"/>
<dbReference type="AlphaFoldDB" id="M1DWP8"/>
<evidence type="ECO:0000313" key="1">
    <source>
        <dbReference type="EnsemblPlants" id="PGSC0003DMT400095616"/>
    </source>
</evidence>
<accession>M1DWP8</accession>
<dbReference type="HOGENOM" id="CLU_2350773_0_0_1"/>
<name>M1DWP8_SOLTU</name>
<reference evidence="2" key="1">
    <citation type="journal article" date="2011" name="Nature">
        <title>Genome sequence and analysis of the tuber crop potato.</title>
        <authorList>
            <consortium name="The Potato Genome Sequencing Consortium"/>
        </authorList>
    </citation>
    <scope>NUCLEOTIDE SEQUENCE [LARGE SCALE GENOMIC DNA]</scope>
    <source>
        <strain evidence="2">cv. DM1-3 516 R44</strain>
    </source>
</reference>
<evidence type="ECO:0000313" key="2">
    <source>
        <dbReference type="Proteomes" id="UP000011115"/>
    </source>
</evidence>
<sequence length="97" mass="11285">MESKEPLGASPSGTLARLKFQRASPGEKPHWRHKCAVGEIPIDSATTYWIAQSYTTWDAEDQCKKAMEREQTVDRQTTRRGATYTAEWTFRRKHWQL</sequence>
<dbReference type="Proteomes" id="UP000011115">
    <property type="component" value="Unassembled WGS sequence"/>
</dbReference>
<dbReference type="Gramene" id="PGSC0003DMT400095616">
    <property type="protein sequence ID" value="PGSC0003DMT400095616"/>
    <property type="gene ID" value="PGSC0003DMG400045187"/>
</dbReference>
<dbReference type="InParanoid" id="M1DWP8"/>
<dbReference type="EnsemblPlants" id="PGSC0003DMT400095616">
    <property type="protein sequence ID" value="PGSC0003DMT400095616"/>
    <property type="gene ID" value="PGSC0003DMG400045187"/>
</dbReference>
<protein>
    <submittedName>
        <fullName evidence="1">Uncharacterized protein</fullName>
    </submittedName>
</protein>
<reference evidence="1" key="2">
    <citation type="submission" date="2015-06" db="UniProtKB">
        <authorList>
            <consortium name="EnsemblPlants"/>
        </authorList>
    </citation>
    <scope>IDENTIFICATION</scope>
    <source>
        <strain evidence="1">DM1-3 516 R44</strain>
    </source>
</reference>
<proteinExistence type="predicted"/>
<keyword evidence="2" id="KW-1185">Reference proteome</keyword>
<organism evidence="1 2">
    <name type="scientific">Solanum tuberosum</name>
    <name type="common">Potato</name>
    <dbReference type="NCBI Taxonomy" id="4113"/>
    <lineage>
        <taxon>Eukaryota</taxon>
        <taxon>Viridiplantae</taxon>
        <taxon>Streptophyta</taxon>
        <taxon>Embryophyta</taxon>
        <taxon>Tracheophyta</taxon>
        <taxon>Spermatophyta</taxon>
        <taxon>Magnoliopsida</taxon>
        <taxon>eudicotyledons</taxon>
        <taxon>Gunneridae</taxon>
        <taxon>Pentapetalae</taxon>
        <taxon>asterids</taxon>
        <taxon>lamiids</taxon>
        <taxon>Solanales</taxon>
        <taxon>Solanaceae</taxon>
        <taxon>Solanoideae</taxon>
        <taxon>Solaneae</taxon>
        <taxon>Solanum</taxon>
    </lineage>
</organism>